<dbReference type="EMBL" id="BMZE01000003">
    <property type="protein sequence ID" value="GHA29917.1"/>
    <property type="molecule type" value="Genomic_DNA"/>
</dbReference>
<evidence type="ECO:0000256" key="2">
    <source>
        <dbReference type="ARBA" id="ARBA00008520"/>
    </source>
</evidence>
<evidence type="ECO:0000313" key="5">
    <source>
        <dbReference type="EMBL" id="GHA29917.1"/>
    </source>
</evidence>
<feature type="chain" id="PRO_5037410616" evidence="4">
    <location>
        <begin position="23"/>
        <end position="443"/>
    </location>
</feature>
<dbReference type="RefSeq" id="WP_189426261.1">
    <property type="nucleotide sequence ID" value="NZ_BMZE01000003.1"/>
</dbReference>
<reference evidence="5" key="2">
    <citation type="submission" date="2020-09" db="EMBL/GenBank/DDBJ databases">
        <authorList>
            <person name="Sun Q."/>
            <person name="Kim S."/>
        </authorList>
    </citation>
    <scope>NUCLEOTIDE SEQUENCE</scope>
    <source>
        <strain evidence="5">KCTC 32437</strain>
    </source>
</reference>
<dbReference type="AlphaFoldDB" id="A0A918VWG2"/>
<accession>A0A918VWG2</accession>
<keyword evidence="3" id="KW-0574">Periplasm</keyword>
<comment type="subcellular location">
    <subcellularLocation>
        <location evidence="1">Periplasm</location>
    </subcellularLocation>
</comment>
<evidence type="ECO:0000256" key="3">
    <source>
        <dbReference type="ARBA" id="ARBA00022764"/>
    </source>
</evidence>
<evidence type="ECO:0000313" key="6">
    <source>
        <dbReference type="Proteomes" id="UP000646579"/>
    </source>
</evidence>
<dbReference type="Proteomes" id="UP000646579">
    <property type="component" value="Unassembled WGS sequence"/>
</dbReference>
<evidence type="ECO:0000256" key="4">
    <source>
        <dbReference type="SAM" id="SignalP"/>
    </source>
</evidence>
<proteinExistence type="inferred from homology"/>
<dbReference type="Pfam" id="PF13416">
    <property type="entry name" value="SBP_bac_8"/>
    <property type="match status" value="1"/>
</dbReference>
<dbReference type="PANTHER" id="PTHR43649:SF14">
    <property type="entry name" value="BLR3389 PROTEIN"/>
    <property type="match status" value="1"/>
</dbReference>
<feature type="signal peptide" evidence="4">
    <location>
        <begin position="1"/>
        <end position="22"/>
    </location>
</feature>
<dbReference type="InterPro" id="IPR006059">
    <property type="entry name" value="SBP"/>
</dbReference>
<evidence type="ECO:0000256" key="1">
    <source>
        <dbReference type="ARBA" id="ARBA00004418"/>
    </source>
</evidence>
<organism evidence="5 6">
    <name type="scientific">Devosia pacifica</name>
    <dbReference type="NCBI Taxonomy" id="1335967"/>
    <lineage>
        <taxon>Bacteria</taxon>
        <taxon>Pseudomonadati</taxon>
        <taxon>Pseudomonadota</taxon>
        <taxon>Alphaproteobacteria</taxon>
        <taxon>Hyphomicrobiales</taxon>
        <taxon>Devosiaceae</taxon>
        <taxon>Devosia</taxon>
    </lineage>
</organism>
<gene>
    <name evidence="5" type="ORF">GCM10007989_26980</name>
</gene>
<sequence>MRGTLSVLLAATALSAAMPAIAQDTEITEPVSVDDVAALGDVTLRVWADAGEETMLEKLIPQFEETYPNVTVDLTLKGWGDLMGTVVNAMNSSTPPDVTNGNQGFAIMGTMVRADLVRPLDDFIDAYDIDEGLPASGFSSMQWNDEGTAWGEGDTYAMGGATQPLGLFYNKSKLEELGLEAPDSIGDLNEALAAAEEAGEQPIMLGNSEQYPLGSHVLGILIDMYSGVDEINGWIAGQEGATFDTEGVRQALETLESWGEAGYFGRGYDGMSMDDAVASYGEGEGVFFLGGSFNGARLAAVDPDAFGFTLLRGESGDYVTTGTFGTPWLVSSKTEIEPAALAFLGMMLSEDFAQAYADVSRLPNKGLDSVTPTGSMHEDQLAAAERLFEEGDFVGYLDWATPTMQRTMGTQAQMLLAGRTDVDSFIEAVQSDWEAYQAERAEQ</sequence>
<dbReference type="GO" id="GO:0042597">
    <property type="term" value="C:periplasmic space"/>
    <property type="evidence" value="ECO:0007669"/>
    <property type="project" value="UniProtKB-SubCell"/>
</dbReference>
<dbReference type="PANTHER" id="PTHR43649">
    <property type="entry name" value="ARABINOSE-BINDING PROTEIN-RELATED"/>
    <property type="match status" value="1"/>
</dbReference>
<protein>
    <submittedName>
        <fullName evidence="5">Sugar ABC transporter substrate-binding protein</fullName>
    </submittedName>
</protein>
<reference evidence="5" key="1">
    <citation type="journal article" date="2014" name="Int. J. Syst. Evol. Microbiol.">
        <title>Complete genome sequence of Corynebacterium casei LMG S-19264T (=DSM 44701T), isolated from a smear-ripened cheese.</title>
        <authorList>
            <consortium name="US DOE Joint Genome Institute (JGI-PGF)"/>
            <person name="Walter F."/>
            <person name="Albersmeier A."/>
            <person name="Kalinowski J."/>
            <person name="Ruckert C."/>
        </authorList>
    </citation>
    <scope>NUCLEOTIDE SEQUENCE</scope>
    <source>
        <strain evidence="5">KCTC 32437</strain>
    </source>
</reference>
<keyword evidence="4" id="KW-0732">Signal</keyword>
<comment type="caution">
    <text evidence="5">The sequence shown here is derived from an EMBL/GenBank/DDBJ whole genome shotgun (WGS) entry which is preliminary data.</text>
</comment>
<keyword evidence="6" id="KW-1185">Reference proteome</keyword>
<dbReference type="SUPFAM" id="SSF53850">
    <property type="entry name" value="Periplasmic binding protein-like II"/>
    <property type="match status" value="1"/>
</dbReference>
<dbReference type="Gene3D" id="3.40.190.10">
    <property type="entry name" value="Periplasmic binding protein-like II"/>
    <property type="match status" value="2"/>
</dbReference>
<dbReference type="InterPro" id="IPR050490">
    <property type="entry name" value="Bact_solute-bd_prot1"/>
</dbReference>
<comment type="similarity">
    <text evidence="2">Belongs to the bacterial solute-binding protein 1 family.</text>
</comment>
<name>A0A918VWG2_9HYPH</name>